<gene>
    <name evidence="5" type="ORF">G7Y89_g1826</name>
</gene>
<dbReference type="PANTHER" id="PTHR31001:SF85">
    <property type="entry name" value="ZN(II)2CYS6 TRANSCRIPTION FACTOR (EUROFUNG)"/>
    <property type="match status" value="1"/>
</dbReference>
<protein>
    <recommendedName>
        <fullName evidence="4">Xylanolytic transcriptional activator regulatory domain-containing protein</fullName>
    </recommendedName>
</protein>
<dbReference type="AlphaFoldDB" id="A0A8H4W967"/>
<keyword evidence="2" id="KW-0539">Nucleus</keyword>
<dbReference type="GO" id="GO:0005634">
    <property type="term" value="C:nucleus"/>
    <property type="evidence" value="ECO:0007669"/>
    <property type="project" value="UniProtKB-SubCell"/>
</dbReference>
<feature type="region of interest" description="Disordered" evidence="3">
    <location>
        <begin position="230"/>
        <end position="251"/>
    </location>
</feature>
<dbReference type="CDD" id="cd12148">
    <property type="entry name" value="fungal_TF_MHR"/>
    <property type="match status" value="1"/>
</dbReference>
<dbReference type="GO" id="GO:0006351">
    <property type="term" value="P:DNA-templated transcription"/>
    <property type="evidence" value="ECO:0007669"/>
    <property type="project" value="InterPro"/>
</dbReference>
<dbReference type="PANTHER" id="PTHR31001">
    <property type="entry name" value="UNCHARACTERIZED TRANSCRIPTIONAL REGULATORY PROTEIN"/>
    <property type="match status" value="1"/>
</dbReference>
<evidence type="ECO:0000259" key="4">
    <source>
        <dbReference type="SMART" id="SM00906"/>
    </source>
</evidence>
<dbReference type="Proteomes" id="UP000566819">
    <property type="component" value="Unassembled WGS sequence"/>
</dbReference>
<name>A0A8H4W967_9HELO</name>
<dbReference type="EMBL" id="JAAMPI010000074">
    <property type="protein sequence ID" value="KAF4636255.1"/>
    <property type="molecule type" value="Genomic_DNA"/>
</dbReference>
<evidence type="ECO:0000313" key="5">
    <source>
        <dbReference type="EMBL" id="KAF4636255.1"/>
    </source>
</evidence>
<dbReference type="GO" id="GO:0008270">
    <property type="term" value="F:zinc ion binding"/>
    <property type="evidence" value="ECO:0007669"/>
    <property type="project" value="InterPro"/>
</dbReference>
<evidence type="ECO:0000313" key="6">
    <source>
        <dbReference type="Proteomes" id="UP000566819"/>
    </source>
</evidence>
<dbReference type="Pfam" id="PF04082">
    <property type="entry name" value="Fungal_trans"/>
    <property type="match status" value="1"/>
</dbReference>
<comment type="subcellular location">
    <subcellularLocation>
        <location evidence="1">Nucleus</location>
    </subcellularLocation>
</comment>
<keyword evidence="6" id="KW-1185">Reference proteome</keyword>
<dbReference type="InterPro" id="IPR007219">
    <property type="entry name" value="XnlR_reg_dom"/>
</dbReference>
<accession>A0A8H4W967</accession>
<dbReference type="OrthoDB" id="2269373at2759"/>
<sequence length="839" mass="94130">MSKGTAGCLIFNPWVGAQNIWPTAIAMPQNLRVYSANNGGAESDETYNVEISLEIEQPNCPASLRHAARGGAAIATAVTELSFPMEQRVVYIDAIGIPHDIVQRNSTGIATMYLECIGCLNTPLIAFQDANGNLQVANLTSSGLRAPDTYEIGWDIAVNIFSPAVNVTFPRPATIATAHAPSISSNNTTNLNFGYNWTQKKANDIDLQARLKRCEELLRNYGASVDYQVSGNHDNDEEMQTSPTGPTSPASELVQGTLLVSKPGVTKFIDNNLWTALLVELRDSREILQQTYSREEEDFDTNADSDDGGSGLLLSSGFKPPPLAALHPQPMQIIRLWQIFVENVNPFSKIVHTPTLQVQILDASGKLENLPKNLEALLFSIYMCAVVSLSDEECVDMMSEPKESLIARYSAAAEQSLVRVGFLQSSDIVVLQALVLFLIAVRSRHNPHAFWILCGVAVRLAQRLGIHRDGELLSQKLSVFDCEMRRRLWWQIMILDNRSAGPAGVGWSMLGKTWDSKVPGNFNDGDLNPDMRELPMEHTGPTEMIFCQMIYEFCKYFQQSVAKFDWQKKVSFSPSDTDKWLDGLEKQIRNKFLKYYDPSIPLHLLSETVAKSIIANKRLSAHHPRKNSDKTEQEREMIFENSLTVMGYDCLFHTAKSMRRYGWHVRGHFQYDVFVSLLSELKNRPLGVQVDRAWQLIQELYINHPELLADRASEIRVAVGRLTLQVWDTRELALRQTGQFMGIPEFISDLRSRNLETFRLKAKYESSGGRAATLGVTTNTAIGHDNSLTVQMDSGFNTGWQLDDNQLSNETNIVDWEYWNTLFTECDLQSGENSSQFFG</sequence>
<evidence type="ECO:0000256" key="3">
    <source>
        <dbReference type="SAM" id="MobiDB-lite"/>
    </source>
</evidence>
<dbReference type="GO" id="GO:0003677">
    <property type="term" value="F:DNA binding"/>
    <property type="evidence" value="ECO:0007669"/>
    <property type="project" value="InterPro"/>
</dbReference>
<feature type="compositionally biased region" description="Polar residues" evidence="3">
    <location>
        <begin position="240"/>
        <end position="250"/>
    </location>
</feature>
<evidence type="ECO:0000256" key="1">
    <source>
        <dbReference type="ARBA" id="ARBA00004123"/>
    </source>
</evidence>
<evidence type="ECO:0000256" key="2">
    <source>
        <dbReference type="ARBA" id="ARBA00023242"/>
    </source>
</evidence>
<proteinExistence type="predicted"/>
<feature type="domain" description="Xylanolytic transcriptional activator regulatory" evidence="4">
    <location>
        <begin position="450"/>
        <end position="527"/>
    </location>
</feature>
<reference evidence="5 6" key="1">
    <citation type="submission" date="2020-03" db="EMBL/GenBank/DDBJ databases">
        <title>Draft Genome Sequence of Cudoniella acicularis.</title>
        <authorList>
            <person name="Buettner E."/>
            <person name="Kellner H."/>
        </authorList>
    </citation>
    <scope>NUCLEOTIDE SEQUENCE [LARGE SCALE GENOMIC DNA]</scope>
    <source>
        <strain evidence="5 6">DSM 108380</strain>
    </source>
</reference>
<dbReference type="SMART" id="SM00906">
    <property type="entry name" value="Fungal_trans"/>
    <property type="match status" value="1"/>
</dbReference>
<comment type="caution">
    <text evidence="5">The sequence shown here is derived from an EMBL/GenBank/DDBJ whole genome shotgun (WGS) entry which is preliminary data.</text>
</comment>
<dbReference type="InterPro" id="IPR050613">
    <property type="entry name" value="Sec_Metabolite_Reg"/>
</dbReference>
<organism evidence="5 6">
    <name type="scientific">Cudoniella acicularis</name>
    <dbReference type="NCBI Taxonomy" id="354080"/>
    <lineage>
        <taxon>Eukaryota</taxon>
        <taxon>Fungi</taxon>
        <taxon>Dikarya</taxon>
        <taxon>Ascomycota</taxon>
        <taxon>Pezizomycotina</taxon>
        <taxon>Leotiomycetes</taxon>
        <taxon>Helotiales</taxon>
        <taxon>Tricladiaceae</taxon>
        <taxon>Cudoniella</taxon>
    </lineage>
</organism>